<name>Q8GYA9_ARATH</name>
<reference evidence="1" key="1">
    <citation type="submission" date="2002-11" db="EMBL/GenBank/DDBJ databases">
        <title>Arabidopsis thaliana full-length cDNA.</title>
        <authorList>
            <person name="Seki M."/>
            <person name="Iida K."/>
            <person name="Satou M."/>
            <person name="Sakurai T."/>
            <person name="Akiyama K."/>
            <person name="Ishida J."/>
            <person name="Nakajima M."/>
            <person name="Enju A."/>
            <person name="Kamiya A."/>
            <person name="Narusaka M."/>
            <person name="Carninci P."/>
            <person name="Kawai J."/>
            <person name="Hayashizaki Y."/>
            <person name="Shinozaki K."/>
        </authorList>
    </citation>
    <scope>NUCLEOTIDE SEQUENCE</scope>
</reference>
<evidence type="ECO:0000313" key="1">
    <source>
        <dbReference type="EMBL" id="BAC42402.1"/>
    </source>
</evidence>
<accession>Q8GYA9</accession>
<dbReference type="AlphaFoldDB" id="Q8GYA9"/>
<dbReference type="EMBL" id="AK117754">
    <property type="protein sequence ID" value="BAC42402.1"/>
    <property type="molecule type" value="mRNA"/>
</dbReference>
<protein>
    <submittedName>
        <fullName evidence="1">Uncharacterized protein</fullName>
    </submittedName>
</protein>
<organism evidence="1">
    <name type="scientific">Arabidopsis thaliana</name>
    <name type="common">Mouse-ear cress</name>
    <dbReference type="NCBI Taxonomy" id="3702"/>
    <lineage>
        <taxon>Eukaryota</taxon>
        <taxon>Viridiplantae</taxon>
        <taxon>Streptophyta</taxon>
        <taxon>Embryophyta</taxon>
        <taxon>Tracheophyta</taxon>
        <taxon>Spermatophyta</taxon>
        <taxon>Magnoliopsida</taxon>
        <taxon>eudicotyledons</taxon>
        <taxon>Gunneridae</taxon>
        <taxon>Pentapetalae</taxon>
        <taxon>rosids</taxon>
        <taxon>malvids</taxon>
        <taxon>Brassicales</taxon>
        <taxon>Brassicaceae</taxon>
        <taxon>Camelineae</taxon>
        <taxon>Arabidopsis</taxon>
    </lineage>
</organism>
<sequence>MKYSLSDFKLSKISRFLRRTLTHRRQKQPMPWKRIFGILNFLAISLVYDKHISEIRQLGRGLISSIRFWTGSLSKLTALKKDVICSIVDGQTRLNGTV</sequence>
<proteinExistence type="evidence at transcript level"/>